<proteinExistence type="predicted"/>
<evidence type="ECO:0000313" key="2">
    <source>
        <dbReference type="Proteomes" id="UP001165960"/>
    </source>
</evidence>
<sequence length="498" mass="57098">MLSYGTQLVIVDANNARIVCDQCRIAHIRCNRTVPACNRCLKSGIVCTRRGIKYNELKVNVFQVTEKKVVPTTWDHIINNYAETPVMRFHLQRYVLPFGRHFPKPAVVKQVLDLCNSILKKPLYSLESKVLLQLDYTSHKIQETLDLAADIFFHRYNTLKPLFSRHAFRSRPRSLTLHKIIRQVGLGFMPQTDLTKAAMIANAFDPLHLFSLPCTLDTFQCLLLAQFGIRQGSLNKFRFRLSIILDRFVTLFGLHINNPRSPLWLERTLALNFEGLASFHSSVGQYVSWSKVFWLKISNAHLNPQFIPKYTNHFHCIDDRIHFIASQSMYHSYSIVTMAARAKALAKPNVVNLHLKLLHSNFLWAWFHLSALPHSPLLNQSRIILATRYYANCSEIIKMSSVGHIQQGLAISIQIISLAKTLTPSIFGEEYIFTLVPAIAFIIDHFKSHPNYTALNDAIGCLKQSLHVNSISFSAKAYLQLVEFFSKRQNISTFTHYL</sequence>
<protein>
    <submittedName>
        <fullName evidence="1">Uncharacterized protein</fullName>
    </submittedName>
</protein>
<dbReference type="EMBL" id="QTSX02007186">
    <property type="protein sequence ID" value="KAJ9049951.1"/>
    <property type="molecule type" value="Genomic_DNA"/>
</dbReference>
<evidence type="ECO:0000313" key="1">
    <source>
        <dbReference type="EMBL" id="KAJ9049951.1"/>
    </source>
</evidence>
<name>A0ACC2RIP6_9FUNG</name>
<comment type="caution">
    <text evidence="1">The sequence shown here is derived from an EMBL/GenBank/DDBJ whole genome shotgun (WGS) entry which is preliminary data.</text>
</comment>
<gene>
    <name evidence="1" type="ORF">DSO57_1019282</name>
</gene>
<reference evidence="1" key="1">
    <citation type="submission" date="2022-04" db="EMBL/GenBank/DDBJ databases">
        <title>Genome of the entomopathogenic fungus Entomophthora muscae.</title>
        <authorList>
            <person name="Elya C."/>
            <person name="Lovett B.R."/>
            <person name="Lee E."/>
            <person name="Macias A.M."/>
            <person name="Hajek A.E."/>
            <person name="De Bivort B.L."/>
            <person name="Kasson M.T."/>
            <person name="De Fine Licht H.H."/>
            <person name="Stajich J.E."/>
        </authorList>
    </citation>
    <scope>NUCLEOTIDE SEQUENCE</scope>
    <source>
        <strain evidence="1">Berkeley</strain>
    </source>
</reference>
<dbReference type="Proteomes" id="UP001165960">
    <property type="component" value="Unassembled WGS sequence"/>
</dbReference>
<keyword evidence="2" id="KW-1185">Reference proteome</keyword>
<accession>A0ACC2RIP6</accession>
<organism evidence="1 2">
    <name type="scientific">Entomophthora muscae</name>
    <dbReference type="NCBI Taxonomy" id="34485"/>
    <lineage>
        <taxon>Eukaryota</taxon>
        <taxon>Fungi</taxon>
        <taxon>Fungi incertae sedis</taxon>
        <taxon>Zoopagomycota</taxon>
        <taxon>Entomophthoromycotina</taxon>
        <taxon>Entomophthoromycetes</taxon>
        <taxon>Entomophthorales</taxon>
        <taxon>Entomophthoraceae</taxon>
        <taxon>Entomophthora</taxon>
    </lineage>
</organism>